<evidence type="ECO:0000313" key="2">
    <source>
        <dbReference type="EMBL" id="GFR73636.1"/>
    </source>
</evidence>
<keyword evidence="3" id="KW-1185">Reference proteome</keyword>
<comment type="caution">
    <text evidence="2">The sequence shown here is derived from an EMBL/GenBank/DDBJ whole genome shotgun (WGS) entry which is preliminary data.</text>
</comment>
<evidence type="ECO:0000256" key="1">
    <source>
        <dbReference type="SAM" id="MobiDB-lite"/>
    </source>
</evidence>
<protein>
    <submittedName>
        <fullName evidence="2">Uncharacterized protein</fullName>
    </submittedName>
</protein>
<dbReference type="Proteomes" id="UP000762676">
    <property type="component" value="Unassembled WGS sequence"/>
</dbReference>
<dbReference type="EMBL" id="BMAT01004452">
    <property type="protein sequence ID" value="GFR73636.1"/>
    <property type="molecule type" value="Genomic_DNA"/>
</dbReference>
<feature type="region of interest" description="Disordered" evidence="1">
    <location>
        <begin position="1"/>
        <end position="36"/>
    </location>
</feature>
<proteinExistence type="predicted"/>
<organism evidence="2 3">
    <name type="scientific">Elysia marginata</name>
    <dbReference type="NCBI Taxonomy" id="1093978"/>
    <lineage>
        <taxon>Eukaryota</taxon>
        <taxon>Metazoa</taxon>
        <taxon>Spiralia</taxon>
        <taxon>Lophotrochozoa</taxon>
        <taxon>Mollusca</taxon>
        <taxon>Gastropoda</taxon>
        <taxon>Heterobranchia</taxon>
        <taxon>Euthyneura</taxon>
        <taxon>Panpulmonata</taxon>
        <taxon>Sacoglossa</taxon>
        <taxon>Placobranchoidea</taxon>
        <taxon>Plakobranchidae</taxon>
        <taxon>Elysia</taxon>
    </lineage>
</organism>
<gene>
    <name evidence="2" type="ORF">ElyMa_002142200</name>
</gene>
<evidence type="ECO:0000313" key="3">
    <source>
        <dbReference type="Proteomes" id="UP000762676"/>
    </source>
</evidence>
<dbReference type="AlphaFoldDB" id="A0AAV4FKW4"/>
<accession>A0AAV4FKW4</accession>
<sequence length="120" mass="13571">MLRNVDLQKASLKPRSEGRASTTRPRRKIKGSFPTPRFENITTPALGLNLSLPVYNLSSSAKRHLVVHKFDRDEAPINEVNNRMAKPGGTFLKVGTRLTKMNGSHQSDYVEKNMVIVFHR</sequence>
<reference evidence="2 3" key="1">
    <citation type="journal article" date="2021" name="Elife">
        <title>Chloroplast acquisition without the gene transfer in kleptoplastic sea slugs, Plakobranchus ocellatus.</title>
        <authorList>
            <person name="Maeda T."/>
            <person name="Takahashi S."/>
            <person name="Yoshida T."/>
            <person name="Shimamura S."/>
            <person name="Takaki Y."/>
            <person name="Nagai Y."/>
            <person name="Toyoda A."/>
            <person name="Suzuki Y."/>
            <person name="Arimoto A."/>
            <person name="Ishii H."/>
            <person name="Satoh N."/>
            <person name="Nishiyama T."/>
            <person name="Hasebe M."/>
            <person name="Maruyama T."/>
            <person name="Minagawa J."/>
            <person name="Obokata J."/>
            <person name="Shigenobu S."/>
        </authorList>
    </citation>
    <scope>NUCLEOTIDE SEQUENCE [LARGE SCALE GENOMIC DNA]</scope>
</reference>
<name>A0AAV4FKW4_9GAST</name>